<dbReference type="EMBL" id="UINC01025703">
    <property type="protein sequence ID" value="SVB01781.1"/>
    <property type="molecule type" value="Genomic_DNA"/>
</dbReference>
<name>A0A382AKK5_9ZZZZ</name>
<dbReference type="AlphaFoldDB" id="A0A382AKK5"/>
<dbReference type="PANTHER" id="PTHR13170:SF16">
    <property type="entry name" value="PROTEIN O-GLCNACASE"/>
    <property type="match status" value="1"/>
</dbReference>
<dbReference type="PROSITE" id="PS51186">
    <property type="entry name" value="GNAT"/>
    <property type="match status" value="1"/>
</dbReference>
<dbReference type="InterPro" id="IPR051822">
    <property type="entry name" value="Glycosyl_Hydrolase_84"/>
</dbReference>
<accession>A0A382AKK5</accession>
<dbReference type="InterPro" id="IPR013653">
    <property type="entry name" value="GCN5-like_dom"/>
</dbReference>
<organism evidence="2">
    <name type="scientific">marine metagenome</name>
    <dbReference type="NCBI Taxonomy" id="408172"/>
    <lineage>
        <taxon>unclassified sequences</taxon>
        <taxon>metagenomes</taxon>
        <taxon>ecological metagenomes</taxon>
    </lineage>
</organism>
<dbReference type="CDD" id="cd04301">
    <property type="entry name" value="NAT_SF"/>
    <property type="match status" value="1"/>
</dbReference>
<sequence length="215" mass="24301">MPEEFKIRKATPADREAAYWVCLKTGDHGDDGEALFTEDPDALARIYVGPYLKYEPDLALVLEDNEGVCGYCLGAMDSRQLYDRYEQEWRPGLTQDFPEPNGDPSRWTPLEQVYHLYHHPDYYCPEPYELYPSQLHIDLVPRAQGRGLGRRMIDEVASKIAAKGSPGVHLGMSAKNDRAHRFYLKMGFEELARDGSGENQAIYLGKRLNEGGGSA</sequence>
<reference evidence="2" key="1">
    <citation type="submission" date="2018-05" db="EMBL/GenBank/DDBJ databases">
        <authorList>
            <person name="Lanie J.A."/>
            <person name="Ng W.-L."/>
            <person name="Kazmierczak K.M."/>
            <person name="Andrzejewski T.M."/>
            <person name="Davidsen T.M."/>
            <person name="Wayne K.J."/>
            <person name="Tettelin H."/>
            <person name="Glass J.I."/>
            <person name="Rusch D."/>
            <person name="Podicherti R."/>
            <person name="Tsui H.-C.T."/>
            <person name="Winkler M.E."/>
        </authorList>
    </citation>
    <scope>NUCLEOTIDE SEQUENCE</scope>
</reference>
<dbReference type="InterPro" id="IPR016181">
    <property type="entry name" value="Acyl_CoA_acyltransferase"/>
</dbReference>
<dbReference type="Gene3D" id="3.40.630.30">
    <property type="match status" value="1"/>
</dbReference>
<dbReference type="GO" id="GO:0016747">
    <property type="term" value="F:acyltransferase activity, transferring groups other than amino-acyl groups"/>
    <property type="evidence" value="ECO:0007669"/>
    <property type="project" value="InterPro"/>
</dbReference>
<evidence type="ECO:0000313" key="2">
    <source>
        <dbReference type="EMBL" id="SVB01781.1"/>
    </source>
</evidence>
<dbReference type="InterPro" id="IPR000182">
    <property type="entry name" value="GNAT_dom"/>
</dbReference>
<dbReference type="SUPFAM" id="SSF55729">
    <property type="entry name" value="Acyl-CoA N-acyltransferases (Nat)"/>
    <property type="match status" value="1"/>
</dbReference>
<evidence type="ECO:0000259" key="1">
    <source>
        <dbReference type="PROSITE" id="PS51186"/>
    </source>
</evidence>
<gene>
    <name evidence="2" type="ORF">METZ01_LOCUS154635</name>
</gene>
<protein>
    <recommendedName>
        <fullName evidence="1">N-acetyltransferase domain-containing protein</fullName>
    </recommendedName>
</protein>
<dbReference type="Pfam" id="PF08445">
    <property type="entry name" value="FR47"/>
    <property type="match status" value="1"/>
</dbReference>
<proteinExistence type="predicted"/>
<dbReference type="PANTHER" id="PTHR13170">
    <property type="entry name" value="O-GLCNACASE"/>
    <property type="match status" value="1"/>
</dbReference>
<feature type="domain" description="N-acetyltransferase" evidence="1">
    <location>
        <begin position="5"/>
        <end position="209"/>
    </location>
</feature>